<comment type="function">
    <text evidence="3">Required for maturation of 30S ribosomal subunits.</text>
</comment>
<proteinExistence type="inferred from homology"/>
<dbReference type="Pfam" id="PF17384">
    <property type="entry name" value="DUF150_C"/>
    <property type="match status" value="1"/>
</dbReference>
<comment type="similarity">
    <text evidence="3">Belongs to the RimP family.</text>
</comment>
<dbReference type="Gene3D" id="2.30.30.180">
    <property type="entry name" value="Ribosome maturation factor RimP, C-terminal domain"/>
    <property type="match status" value="1"/>
</dbReference>
<dbReference type="GO" id="GO:0000028">
    <property type="term" value="P:ribosomal small subunit assembly"/>
    <property type="evidence" value="ECO:0007669"/>
    <property type="project" value="TreeGrafter"/>
</dbReference>
<evidence type="ECO:0000256" key="2">
    <source>
        <dbReference type="ARBA" id="ARBA00022517"/>
    </source>
</evidence>
<keyword evidence="2 3" id="KW-0690">Ribosome biogenesis</keyword>
<dbReference type="InterPro" id="IPR036847">
    <property type="entry name" value="RimP_C_sf"/>
</dbReference>
<evidence type="ECO:0000313" key="7">
    <source>
        <dbReference type="Proteomes" id="UP000030012"/>
    </source>
</evidence>
<name>A0A0A0IBP2_CLONO</name>
<evidence type="ECO:0000313" key="6">
    <source>
        <dbReference type="EMBL" id="KGM97731.1"/>
    </source>
</evidence>
<accession>A0A0A0IBP2</accession>
<dbReference type="Gene3D" id="3.30.300.70">
    <property type="entry name" value="RimP-like superfamily, N-terminal"/>
    <property type="match status" value="1"/>
</dbReference>
<dbReference type="InterPro" id="IPR003728">
    <property type="entry name" value="Ribosome_maturation_RimP"/>
</dbReference>
<dbReference type="EMBL" id="JENJ01000007">
    <property type="protein sequence ID" value="KGM97731.1"/>
    <property type="molecule type" value="Genomic_DNA"/>
</dbReference>
<dbReference type="PANTHER" id="PTHR33867:SF1">
    <property type="entry name" value="RIBOSOME MATURATION FACTOR RIMP"/>
    <property type="match status" value="1"/>
</dbReference>
<protein>
    <recommendedName>
        <fullName evidence="3">Ribosome maturation factor RimP</fullName>
    </recommendedName>
</protein>
<keyword evidence="1 3" id="KW-0963">Cytoplasm</keyword>
<feature type="domain" description="Ribosome maturation factor RimP N-terminal" evidence="4">
    <location>
        <begin position="14"/>
        <end position="86"/>
    </location>
</feature>
<dbReference type="Pfam" id="PF02576">
    <property type="entry name" value="RimP_N"/>
    <property type="match status" value="1"/>
</dbReference>
<comment type="caution">
    <text evidence="6">The sequence shown here is derived from an EMBL/GenBank/DDBJ whole genome shotgun (WGS) entry which is preliminary data.</text>
</comment>
<organism evidence="6 7">
    <name type="scientific">Clostridium novyi A str. 4552</name>
    <dbReference type="NCBI Taxonomy" id="1444289"/>
    <lineage>
        <taxon>Bacteria</taxon>
        <taxon>Bacillati</taxon>
        <taxon>Bacillota</taxon>
        <taxon>Clostridia</taxon>
        <taxon>Eubacteriales</taxon>
        <taxon>Clostridiaceae</taxon>
        <taxon>Clostridium</taxon>
    </lineage>
</organism>
<dbReference type="InterPro" id="IPR035956">
    <property type="entry name" value="RimP_N_sf"/>
</dbReference>
<dbReference type="AlphaFoldDB" id="A0A0A0IBP2"/>
<sequence>MKNNLINMDEINKLIKPIVEELNYELYYIEYVVEQNENYLRIYIDSSKGINLDDCEKVSRRVSEILDEKDPISDSYYLEVSSPGIERVLYTDEHLHKYTNDQIIIKLGKLFEGSREHQGKLLSFNDDTVTIERENESISIPRDRIKKIILKGEF</sequence>
<dbReference type="CDD" id="cd01734">
    <property type="entry name" value="YlxS_C"/>
    <property type="match status" value="1"/>
</dbReference>
<dbReference type="SUPFAM" id="SSF74942">
    <property type="entry name" value="YhbC-like, C-terminal domain"/>
    <property type="match status" value="1"/>
</dbReference>
<reference evidence="6 7" key="1">
    <citation type="submission" date="2014-01" db="EMBL/GenBank/DDBJ databases">
        <title>Plasmidome dynamics in the species complex Clostridium novyi sensu lato converts strains of independent lineages into distinctly different pathogens.</title>
        <authorList>
            <person name="Skarin H."/>
            <person name="Segerman B."/>
        </authorList>
    </citation>
    <scope>NUCLEOTIDE SEQUENCE [LARGE SCALE GENOMIC DNA]</scope>
    <source>
        <strain evidence="6 7">4552</strain>
    </source>
</reference>
<evidence type="ECO:0000259" key="5">
    <source>
        <dbReference type="Pfam" id="PF17384"/>
    </source>
</evidence>
<dbReference type="OrthoDB" id="9805006at2"/>
<evidence type="ECO:0000256" key="1">
    <source>
        <dbReference type="ARBA" id="ARBA00022490"/>
    </source>
</evidence>
<comment type="subcellular location">
    <subcellularLocation>
        <location evidence="3">Cytoplasm</location>
    </subcellularLocation>
</comment>
<dbReference type="FunFam" id="3.30.300.70:FF:000001">
    <property type="entry name" value="Ribosome maturation factor RimP"/>
    <property type="match status" value="1"/>
</dbReference>
<evidence type="ECO:0000256" key="3">
    <source>
        <dbReference type="HAMAP-Rule" id="MF_01077"/>
    </source>
</evidence>
<dbReference type="InterPro" id="IPR028989">
    <property type="entry name" value="RimP_N"/>
</dbReference>
<dbReference type="PANTHER" id="PTHR33867">
    <property type="entry name" value="RIBOSOME MATURATION FACTOR RIMP"/>
    <property type="match status" value="1"/>
</dbReference>
<evidence type="ECO:0000259" key="4">
    <source>
        <dbReference type="Pfam" id="PF02576"/>
    </source>
</evidence>
<dbReference type="SUPFAM" id="SSF75420">
    <property type="entry name" value="YhbC-like, N-terminal domain"/>
    <property type="match status" value="1"/>
</dbReference>
<dbReference type="Proteomes" id="UP000030012">
    <property type="component" value="Unassembled WGS sequence"/>
</dbReference>
<dbReference type="HAMAP" id="MF_01077">
    <property type="entry name" value="RimP"/>
    <property type="match status" value="1"/>
</dbReference>
<gene>
    <name evidence="3" type="primary">rimP</name>
    <name evidence="6" type="ORF">Z968_02480</name>
</gene>
<dbReference type="RefSeq" id="WP_039252861.1">
    <property type="nucleotide sequence ID" value="NZ_JENJ01000007.1"/>
</dbReference>
<dbReference type="GO" id="GO:0005829">
    <property type="term" value="C:cytosol"/>
    <property type="evidence" value="ECO:0007669"/>
    <property type="project" value="TreeGrafter"/>
</dbReference>
<feature type="domain" description="Ribosome maturation factor RimP C-terminal" evidence="5">
    <location>
        <begin position="89"/>
        <end position="154"/>
    </location>
</feature>
<dbReference type="InterPro" id="IPR028998">
    <property type="entry name" value="RimP_C"/>
</dbReference>
<dbReference type="NCBIfam" id="NF000934">
    <property type="entry name" value="PRK00092.3-1"/>
    <property type="match status" value="1"/>
</dbReference>
<dbReference type="GO" id="GO:0006412">
    <property type="term" value="P:translation"/>
    <property type="evidence" value="ECO:0007669"/>
    <property type="project" value="TreeGrafter"/>
</dbReference>